<dbReference type="Proteomes" id="UP000806285">
    <property type="component" value="Unassembled WGS sequence"/>
</dbReference>
<protein>
    <submittedName>
        <fullName evidence="2">PaaI family thioesterase</fullName>
    </submittedName>
</protein>
<dbReference type="Gene3D" id="3.10.129.10">
    <property type="entry name" value="Hotdog Thioesterase"/>
    <property type="match status" value="1"/>
</dbReference>
<evidence type="ECO:0000313" key="3">
    <source>
        <dbReference type="Proteomes" id="UP000806285"/>
    </source>
</evidence>
<gene>
    <name evidence="2" type="ORF">IM787_10585</name>
</gene>
<dbReference type="InterPro" id="IPR006683">
    <property type="entry name" value="Thioestr_dom"/>
</dbReference>
<feature type="domain" description="Thioesterase" evidence="1">
    <location>
        <begin position="63"/>
        <end position="126"/>
    </location>
</feature>
<evidence type="ECO:0000313" key="2">
    <source>
        <dbReference type="EMBL" id="MBE7368015.1"/>
    </source>
</evidence>
<proteinExistence type="predicted"/>
<evidence type="ECO:0000259" key="1">
    <source>
        <dbReference type="Pfam" id="PF03061"/>
    </source>
</evidence>
<sequence>MQSPTIPFRLGSPRRHAQLSQFNARPEIHWFGFRGAFEDPGTAIITLTKLDAGLQGGGGTAAINGGVIAAGFDAAFVLAGLGHYDSEVVVTLELSVKFLSLALVSDLLAFRAHVVRSARNFAFAEGFLSQAGAGAPHLATATAMVAPASPR</sequence>
<name>A0ABR9S3D2_9BURK</name>
<dbReference type="EMBL" id="JADDIV010000003">
    <property type="protein sequence ID" value="MBE7368015.1"/>
    <property type="molecule type" value="Genomic_DNA"/>
</dbReference>
<dbReference type="CDD" id="cd03443">
    <property type="entry name" value="PaaI_thioesterase"/>
    <property type="match status" value="1"/>
</dbReference>
<organism evidence="2 3">
    <name type="scientific">Ramlibacter pallidus</name>
    <dbReference type="NCBI Taxonomy" id="2780087"/>
    <lineage>
        <taxon>Bacteria</taxon>
        <taxon>Pseudomonadati</taxon>
        <taxon>Pseudomonadota</taxon>
        <taxon>Betaproteobacteria</taxon>
        <taxon>Burkholderiales</taxon>
        <taxon>Comamonadaceae</taxon>
        <taxon>Ramlibacter</taxon>
    </lineage>
</organism>
<comment type="caution">
    <text evidence="2">The sequence shown here is derived from an EMBL/GenBank/DDBJ whole genome shotgun (WGS) entry which is preliminary data.</text>
</comment>
<dbReference type="Pfam" id="PF03061">
    <property type="entry name" value="4HBT"/>
    <property type="match status" value="1"/>
</dbReference>
<accession>A0ABR9S3D2</accession>
<dbReference type="SUPFAM" id="SSF54637">
    <property type="entry name" value="Thioesterase/thiol ester dehydrase-isomerase"/>
    <property type="match status" value="1"/>
</dbReference>
<dbReference type="RefSeq" id="WP_193676633.1">
    <property type="nucleotide sequence ID" value="NZ_JADDIV010000003.1"/>
</dbReference>
<keyword evidence="3" id="KW-1185">Reference proteome</keyword>
<dbReference type="InterPro" id="IPR029069">
    <property type="entry name" value="HotDog_dom_sf"/>
</dbReference>
<reference evidence="2 3" key="1">
    <citation type="submission" date="2020-10" db="EMBL/GenBank/DDBJ databases">
        <title>Ramlibacter sp. HM2 16S ribosomal RNA gene Genome sequencing and assembly.</title>
        <authorList>
            <person name="Kang M."/>
        </authorList>
    </citation>
    <scope>NUCLEOTIDE SEQUENCE [LARGE SCALE GENOMIC DNA]</scope>
    <source>
        <strain evidence="2 3">HM2</strain>
    </source>
</reference>